<feature type="compositionally biased region" description="Basic and acidic residues" evidence="1">
    <location>
        <begin position="1"/>
        <end position="28"/>
    </location>
</feature>
<proteinExistence type="predicted"/>
<reference evidence="2 3" key="1">
    <citation type="journal article" date="2017" name="Int. J. Parasitol.">
        <title>The genome of the protozoan parasite Cystoisospora suis and a reverse vaccinology approach to identify vaccine candidates.</title>
        <authorList>
            <person name="Palmieri N."/>
            <person name="Shrestha A."/>
            <person name="Ruttkowski B."/>
            <person name="Beck T."/>
            <person name="Vogl C."/>
            <person name="Tomley F."/>
            <person name="Blake D.P."/>
            <person name="Joachim A."/>
        </authorList>
    </citation>
    <scope>NUCLEOTIDE SEQUENCE [LARGE SCALE GENOMIC DNA]</scope>
    <source>
        <strain evidence="2 3">Wien I</strain>
    </source>
</reference>
<dbReference type="AlphaFoldDB" id="A0A2C6LBH4"/>
<evidence type="ECO:0000313" key="2">
    <source>
        <dbReference type="EMBL" id="PHJ25009.1"/>
    </source>
</evidence>
<dbReference type="EMBL" id="MIGC01000444">
    <property type="protein sequence ID" value="PHJ25009.1"/>
    <property type="molecule type" value="Genomic_DNA"/>
</dbReference>
<accession>A0A2C6LBH4</accession>
<dbReference type="RefSeq" id="XP_067926681.1">
    <property type="nucleotide sequence ID" value="XM_068061348.1"/>
</dbReference>
<evidence type="ECO:0000313" key="3">
    <source>
        <dbReference type="Proteomes" id="UP000221165"/>
    </source>
</evidence>
<feature type="compositionally biased region" description="Polar residues" evidence="1">
    <location>
        <begin position="181"/>
        <end position="195"/>
    </location>
</feature>
<organism evidence="2 3">
    <name type="scientific">Cystoisospora suis</name>
    <dbReference type="NCBI Taxonomy" id="483139"/>
    <lineage>
        <taxon>Eukaryota</taxon>
        <taxon>Sar</taxon>
        <taxon>Alveolata</taxon>
        <taxon>Apicomplexa</taxon>
        <taxon>Conoidasida</taxon>
        <taxon>Coccidia</taxon>
        <taxon>Eucoccidiorida</taxon>
        <taxon>Eimeriorina</taxon>
        <taxon>Sarcocystidae</taxon>
        <taxon>Cystoisospora</taxon>
    </lineage>
</organism>
<dbReference type="VEuPathDB" id="ToxoDB:CSUI_001142"/>
<comment type="caution">
    <text evidence="2">The sequence shown here is derived from an EMBL/GenBank/DDBJ whole genome shotgun (WGS) entry which is preliminary data.</text>
</comment>
<protein>
    <submittedName>
        <fullName evidence="2">Uncharacterized protein</fullName>
    </submittedName>
</protein>
<feature type="compositionally biased region" description="Polar residues" evidence="1">
    <location>
        <begin position="506"/>
        <end position="515"/>
    </location>
</feature>
<feature type="region of interest" description="Disordered" evidence="1">
    <location>
        <begin position="169"/>
        <end position="206"/>
    </location>
</feature>
<feature type="compositionally biased region" description="Basic and acidic residues" evidence="1">
    <location>
        <begin position="519"/>
        <end position="530"/>
    </location>
</feature>
<dbReference type="OrthoDB" id="332813at2759"/>
<dbReference type="Proteomes" id="UP000221165">
    <property type="component" value="Unassembled WGS sequence"/>
</dbReference>
<evidence type="ECO:0000256" key="1">
    <source>
        <dbReference type="SAM" id="MobiDB-lite"/>
    </source>
</evidence>
<gene>
    <name evidence="2" type="ORF">CSUI_001142</name>
</gene>
<feature type="region of interest" description="Disordered" evidence="1">
    <location>
        <begin position="1"/>
        <end position="30"/>
    </location>
</feature>
<feature type="region of interest" description="Disordered" evidence="1">
    <location>
        <begin position="499"/>
        <end position="535"/>
    </location>
</feature>
<feature type="compositionally biased region" description="Low complexity" evidence="1">
    <location>
        <begin position="169"/>
        <end position="180"/>
    </location>
</feature>
<keyword evidence="3" id="KW-1185">Reference proteome</keyword>
<sequence>MREDQEDKKEEEDVKEKEKNKERKEERSSGACCDICLSLSSGLSLGGKDVGELSFIRDQEERDEVEQFSLTPTWNRSLQDAFENLFHRGVPVPSRSLSTFKELQRLSNSEDFLFKQFFRDIDGILYKIEVTAPLPSFSSSFSSSSSSSSFPSSSSRYVCGVCREACSCSSSSSSSFSASSRNQGPSHRKVSSSLSCEGYSDSPLSSRHFKSIKKGTCLDEDREACREVPVYVHPSQLLLYVSYPKYFENLWNSGGSELLLHFLGAKEQTECRLMALDRDACRYDLLIELVTLPTSPSMRSELALQLSRIRWRLQCGPLQRFFRSEASLQRSKRRDGCSSSGSKTSVLREKLKKVTLRKGEVIVLYSSNDIGVRREGVYERNEEELIEKDRKGMPVYNSLNEKKEEEKEDEQSAVRGSSPRRIIAVFFEWSLETASPLEMALAHGCVEHVVEAIRLHGLPPSLESKQRDTSMGSSLSSVFFPPQVLLPDQLPDNVRASFVKQDEGTSSKASSSPRVSLSHARDQQQEHQARESCLSSSSTTSASSFASSHPIYLRLSFDGSAVFSPSLPSTIRCARALTLSELLISLYPLVMQRLVRTQKKLFRRMAREWARPP</sequence>
<dbReference type="GeneID" id="94424559"/>
<name>A0A2C6LBH4_9APIC</name>